<proteinExistence type="predicted"/>
<comment type="caution">
    <text evidence="2">The sequence shown here is derived from an EMBL/GenBank/DDBJ whole genome shotgun (WGS) entry which is preliminary data.</text>
</comment>
<feature type="region of interest" description="Disordered" evidence="1">
    <location>
        <begin position="1"/>
        <end position="25"/>
    </location>
</feature>
<dbReference type="Proteomes" id="UP001148614">
    <property type="component" value="Unassembled WGS sequence"/>
</dbReference>
<feature type="compositionally biased region" description="Low complexity" evidence="1">
    <location>
        <begin position="108"/>
        <end position="117"/>
    </location>
</feature>
<gene>
    <name evidence="2" type="ORF">NPX13_g7130</name>
</gene>
<accession>A0A9W8TJR7</accession>
<evidence type="ECO:0000256" key="1">
    <source>
        <dbReference type="SAM" id="MobiDB-lite"/>
    </source>
</evidence>
<dbReference type="AlphaFoldDB" id="A0A9W8TJR7"/>
<organism evidence="2 3">
    <name type="scientific">Xylaria arbuscula</name>
    <dbReference type="NCBI Taxonomy" id="114810"/>
    <lineage>
        <taxon>Eukaryota</taxon>
        <taxon>Fungi</taxon>
        <taxon>Dikarya</taxon>
        <taxon>Ascomycota</taxon>
        <taxon>Pezizomycotina</taxon>
        <taxon>Sordariomycetes</taxon>
        <taxon>Xylariomycetidae</taxon>
        <taxon>Xylariales</taxon>
        <taxon>Xylariaceae</taxon>
        <taxon>Xylaria</taxon>
    </lineage>
</organism>
<sequence length="117" mass="12908">MTLFSGLNDKMKKNTDKERRRSFGIGGAGNIRRTLLCFGDGGQESSSANTIYPAIIGTEDKAVVPDVHDLVERRRSRVNSLSIDSPTEERTNRRSSSFSETLKHAFKSSSNSSESHS</sequence>
<feature type="compositionally biased region" description="Basic and acidic residues" evidence="1">
    <location>
        <begin position="9"/>
        <end position="21"/>
    </location>
</feature>
<feature type="region of interest" description="Disordered" evidence="1">
    <location>
        <begin position="77"/>
        <end position="117"/>
    </location>
</feature>
<keyword evidence="3" id="KW-1185">Reference proteome</keyword>
<dbReference type="EMBL" id="JANPWZ010001357">
    <property type="protein sequence ID" value="KAJ3566439.1"/>
    <property type="molecule type" value="Genomic_DNA"/>
</dbReference>
<name>A0A9W8TJR7_9PEZI</name>
<reference evidence="2" key="1">
    <citation type="submission" date="2022-07" db="EMBL/GenBank/DDBJ databases">
        <title>Genome Sequence of Xylaria arbuscula.</title>
        <authorList>
            <person name="Buettner E."/>
        </authorList>
    </citation>
    <scope>NUCLEOTIDE SEQUENCE</scope>
    <source>
        <strain evidence="2">VT107</strain>
    </source>
</reference>
<evidence type="ECO:0000313" key="2">
    <source>
        <dbReference type="EMBL" id="KAJ3566439.1"/>
    </source>
</evidence>
<evidence type="ECO:0000313" key="3">
    <source>
        <dbReference type="Proteomes" id="UP001148614"/>
    </source>
</evidence>
<protein>
    <submittedName>
        <fullName evidence="2">Uncharacterized protein</fullName>
    </submittedName>
</protein>